<dbReference type="Gene3D" id="2.40.230.10">
    <property type="entry name" value="Phospholipase A1"/>
    <property type="match status" value="1"/>
</dbReference>
<evidence type="ECO:0000256" key="12">
    <source>
        <dbReference type="ARBA" id="ARBA00022801"/>
    </source>
</evidence>
<evidence type="ECO:0000256" key="16">
    <source>
        <dbReference type="ARBA" id="ARBA00023136"/>
    </source>
</evidence>
<dbReference type="InterPro" id="IPR003187">
    <property type="entry name" value="PLipase_A1"/>
</dbReference>
<evidence type="ECO:0000256" key="4">
    <source>
        <dbReference type="ARBA" id="ARBA00011702"/>
    </source>
</evidence>
<feature type="binding site" description="in dimeric form" evidence="19">
    <location>
        <position position="354"/>
    </location>
    <ligand>
        <name>Ca(2+)</name>
        <dbReference type="ChEBI" id="CHEBI:29108"/>
        <label>1</label>
    </ligand>
</feature>
<dbReference type="GO" id="GO:0046872">
    <property type="term" value="F:metal ion binding"/>
    <property type="evidence" value="ECO:0007669"/>
    <property type="project" value="UniProtKB-KW"/>
</dbReference>
<evidence type="ECO:0000256" key="20">
    <source>
        <dbReference type="RuleBase" id="RU366027"/>
    </source>
</evidence>
<evidence type="ECO:0000256" key="13">
    <source>
        <dbReference type="ARBA" id="ARBA00022837"/>
    </source>
</evidence>
<comment type="subcellular location">
    <subcellularLocation>
        <location evidence="20">Cell outer membrane</location>
        <topology evidence="20">Multi-pass membrane protein</topology>
    </subcellularLocation>
    <text evidence="20">One of the very few enzymes located there.</text>
</comment>
<keyword evidence="11 20" id="KW-0732">Signal</keyword>
<reference evidence="22 23" key="1">
    <citation type="submission" date="2018-12" db="EMBL/GenBank/DDBJ databases">
        <title>Persistence of Moraxella catarrhalis in Chronic Obstructive Pulmonary Disease and Regulation of the Hag/MID Adhesin.</title>
        <authorList>
            <person name="Murphy T."/>
            <person name="Zhao X."/>
            <person name="Vyas G."/>
            <person name="Aluvathingal J."/>
            <person name="Nadendla S."/>
            <person name="Tallon L."/>
            <person name="Tettelin H."/>
        </authorList>
    </citation>
    <scope>NUCLEOTIDE SEQUENCE [LARGE SCALE GENOMIC DNA]</scope>
    <source>
        <strain evidence="22 23">46P58B1</strain>
    </source>
</reference>
<evidence type="ECO:0000256" key="8">
    <source>
        <dbReference type="ARBA" id="ARBA00022452"/>
    </source>
</evidence>
<keyword evidence="8" id="KW-1134">Transmembrane beta strand</keyword>
<feature type="active site" description="Proton acceptor" evidence="18">
    <location>
        <position position="306"/>
    </location>
</feature>
<dbReference type="GO" id="GO:0009279">
    <property type="term" value="C:cell outer membrane"/>
    <property type="evidence" value="ECO:0007669"/>
    <property type="project" value="UniProtKB-SubCell"/>
</dbReference>
<dbReference type="PANTHER" id="PTHR40457:SF1">
    <property type="entry name" value="PHOSPHOLIPASE A1"/>
    <property type="match status" value="1"/>
</dbReference>
<dbReference type="InterPro" id="IPR036541">
    <property type="entry name" value="PLipase_A1_sf"/>
</dbReference>
<keyword evidence="10 19" id="KW-0479">Metal-binding</keyword>
<keyword evidence="16" id="KW-0472">Membrane</keyword>
<dbReference type="Pfam" id="PF02253">
    <property type="entry name" value="PLA1"/>
    <property type="match status" value="1"/>
</dbReference>
<evidence type="ECO:0000256" key="6">
    <source>
        <dbReference type="ARBA" id="ARBA00013278"/>
    </source>
</evidence>
<proteinExistence type="inferred from homology"/>
<feature type="compositionally biased region" description="Polar residues" evidence="21">
    <location>
        <begin position="54"/>
        <end position="65"/>
    </location>
</feature>
<evidence type="ECO:0000256" key="9">
    <source>
        <dbReference type="ARBA" id="ARBA00022692"/>
    </source>
</evidence>
<keyword evidence="17 20" id="KW-0998">Cell outer membrane</keyword>
<feature type="binding site" description="in dimeric form" evidence="19">
    <location>
        <position position="316"/>
    </location>
    <ligand>
        <name>Ca(2+)</name>
        <dbReference type="ChEBI" id="CHEBI:29108"/>
        <label>1</label>
    </ligand>
</feature>
<feature type="active site" description="Nucleophile" evidence="18">
    <location>
        <position position="308"/>
    </location>
</feature>
<evidence type="ECO:0000256" key="7">
    <source>
        <dbReference type="ARBA" id="ARBA00021726"/>
    </source>
</evidence>
<dbReference type="Proteomes" id="UP000280228">
    <property type="component" value="Chromosome"/>
</dbReference>
<evidence type="ECO:0000256" key="10">
    <source>
        <dbReference type="ARBA" id="ARBA00022723"/>
    </source>
</evidence>
<gene>
    <name evidence="22" type="ORF">EJK53_1516</name>
</gene>
<evidence type="ECO:0000256" key="18">
    <source>
        <dbReference type="PIRSR" id="PIRSR603187-1"/>
    </source>
</evidence>
<protein>
    <recommendedName>
        <fullName evidence="7 20">Phospholipase A1</fullName>
        <ecNumber evidence="5 20">3.1.1.32</ecNumber>
        <ecNumber evidence="6 20">3.1.1.4</ecNumber>
    </recommendedName>
    <alternativeName>
        <fullName evidence="20">Phosphatidylcholine 1-acylhydrolase</fullName>
    </alternativeName>
</protein>
<evidence type="ECO:0000256" key="21">
    <source>
        <dbReference type="SAM" id="MobiDB-lite"/>
    </source>
</evidence>
<comment type="catalytic activity">
    <reaction evidence="1 20">
        <text>a 1,2-diacyl-sn-glycero-3-phosphocholine + H2O = a 2-acyl-sn-glycero-3-phosphocholine + a fatty acid + H(+)</text>
        <dbReference type="Rhea" id="RHEA:18689"/>
        <dbReference type="ChEBI" id="CHEBI:15377"/>
        <dbReference type="ChEBI" id="CHEBI:15378"/>
        <dbReference type="ChEBI" id="CHEBI:28868"/>
        <dbReference type="ChEBI" id="CHEBI:57643"/>
        <dbReference type="ChEBI" id="CHEBI:57875"/>
        <dbReference type="EC" id="3.1.1.32"/>
    </reaction>
</comment>
<keyword evidence="15 20" id="KW-0443">Lipid metabolism</keyword>
<comment type="function">
    <text evidence="20">Hydrolysis of phosphatidylcholine with phospholipase A2 (EC 3.1.1.4) and phospholipase A1 (EC 3.1.1.32) activities.</text>
</comment>
<sequence length="442" mass="50089">MKVSLSTLTLSILSCFAILAIQQAKAVPNPVAFVDEVRSENDLGQDNELPIDVQSATQSASTDTANPLDEHEPELYTTALENKTMLINCSALNQDIMRLACYDTLVHGETPAVIKTKRSIRLDETIWQTIKGKPQVVYQETTDPIFLMGNEKGMLTKKDAKQLEYAAKQFTPLSLSFDLDRNNTPLWSSRPHNPMYVLPIFMHGKPNRSPNTPSHEARQFTPNEFRAPELKFQVSVKVKAAEDLWGTDSDLWFGYTQQSHWQIFNGKNSRPFRVHDYQPEIFLTQPVYSDLPWDGKVRMIGMGAVHHSNGESAKLSRSWNRAYLMAGMEWKNLTVMPRIWGRIFKEGSGSQPDDNPDILDYYGYGDVRFLYQLENKSNISGTVRYNPRSGKGALQLDYVYPLGKGISGYFQIFQGYGQSLIDYNHEATSFGVGLMLNDWMGL</sequence>
<evidence type="ECO:0000256" key="3">
    <source>
        <dbReference type="ARBA" id="ARBA00010525"/>
    </source>
</evidence>
<evidence type="ECO:0000256" key="17">
    <source>
        <dbReference type="ARBA" id="ARBA00023237"/>
    </source>
</evidence>
<evidence type="ECO:0000256" key="2">
    <source>
        <dbReference type="ARBA" id="ARBA00001604"/>
    </source>
</evidence>
<keyword evidence="12 20" id="KW-0378">Hydrolase</keyword>
<dbReference type="GO" id="GO:0008970">
    <property type="term" value="F:phospholipase A1 activity"/>
    <property type="evidence" value="ECO:0007669"/>
    <property type="project" value="UniProtKB-EC"/>
</dbReference>
<dbReference type="PANTHER" id="PTHR40457">
    <property type="entry name" value="PHOSPHOLIPASE A1"/>
    <property type="match status" value="1"/>
</dbReference>
<keyword evidence="9" id="KW-0812">Transmembrane</keyword>
<dbReference type="CDD" id="cd00541">
    <property type="entry name" value="OMPLA"/>
    <property type="match status" value="1"/>
</dbReference>
<feature type="chain" id="PRO_5019616009" description="Phospholipase A1" evidence="20">
    <location>
        <begin position="27"/>
        <end position="442"/>
    </location>
</feature>
<keyword evidence="13 19" id="KW-0106">Calcium</keyword>
<comment type="catalytic activity">
    <reaction evidence="2 20">
        <text>a 1,2-diacyl-sn-glycero-3-phosphocholine + H2O = a 1-acyl-sn-glycero-3-phosphocholine + a fatty acid + H(+)</text>
        <dbReference type="Rhea" id="RHEA:15801"/>
        <dbReference type="ChEBI" id="CHEBI:15377"/>
        <dbReference type="ChEBI" id="CHEBI:15378"/>
        <dbReference type="ChEBI" id="CHEBI:28868"/>
        <dbReference type="ChEBI" id="CHEBI:57643"/>
        <dbReference type="ChEBI" id="CHEBI:58168"/>
        <dbReference type="EC" id="3.1.1.4"/>
    </reaction>
</comment>
<feature type="binding site" description="in dimeric form" evidence="19">
    <location>
        <position position="269"/>
    </location>
    <ligand>
        <name>Ca(2+)</name>
        <dbReference type="ChEBI" id="CHEBI:29108"/>
        <label>1</label>
    </ligand>
</feature>
<dbReference type="EC" id="3.1.1.4" evidence="6 20"/>
<name>A0A3S9QG33_MORCA</name>
<dbReference type="GO" id="GO:0004623">
    <property type="term" value="F:phospholipase A2 activity"/>
    <property type="evidence" value="ECO:0007669"/>
    <property type="project" value="UniProtKB-EC"/>
</dbReference>
<evidence type="ECO:0000256" key="15">
    <source>
        <dbReference type="ARBA" id="ARBA00023098"/>
    </source>
</evidence>
<comment type="cofactor">
    <cofactor evidence="20">
        <name>Ca(2+)</name>
        <dbReference type="ChEBI" id="CHEBI:29108"/>
    </cofactor>
    <text evidence="20">Binds 1 Ca(2+) ion per monomer. In the dimeric form the Ca(2+) is bound by different amino acids with binding of each Ca(2+) shared with ligands coming from each monomer. The Ca(2+) ion may have a role in catalysis.</text>
</comment>
<feature type="region of interest" description="Disordered" evidence="21">
    <location>
        <begin position="44"/>
        <end position="71"/>
    </location>
</feature>
<evidence type="ECO:0000256" key="1">
    <source>
        <dbReference type="ARBA" id="ARBA00000111"/>
    </source>
</evidence>
<dbReference type="EMBL" id="CP034662">
    <property type="protein sequence ID" value="AZQ93596.1"/>
    <property type="molecule type" value="Genomic_DNA"/>
</dbReference>
<dbReference type="AlphaFoldDB" id="A0A3S9QG33"/>
<dbReference type="GO" id="GO:0016042">
    <property type="term" value="P:lipid catabolic process"/>
    <property type="evidence" value="ECO:0007669"/>
    <property type="project" value="UniProtKB-KW"/>
</dbReference>
<dbReference type="EC" id="3.1.1.32" evidence="5 20"/>
<feature type="signal peptide" evidence="20">
    <location>
        <begin position="1"/>
        <end position="26"/>
    </location>
</feature>
<evidence type="ECO:0000256" key="14">
    <source>
        <dbReference type="ARBA" id="ARBA00022963"/>
    </source>
</evidence>
<evidence type="ECO:0000313" key="23">
    <source>
        <dbReference type="Proteomes" id="UP000280228"/>
    </source>
</evidence>
<comment type="subunit">
    <text evidence="4 20">Homodimer; dimerization is reversible, and the dimeric form is the active one.</text>
</comment>
<evidence type="ECO:0000256" key="11">
    <source>
        <dbReference type="ARBA" id="ARBA00022729"/>
    </source>
</evidence>
<evidence type="ECO:0000256" key="19">
    <source>
        <dbReference type="PIRSR" id="PIRSR603187-2"/>
    </source>
</evidence>
<evidence type="ECO:0000313" key="22">
    <source>
        <dbReference type="EMBL" id="AZQ93596.1"/>
    </source>
</evidence>
<dbReference type="PRINTS" id="PR01486">
    <property type="entry name" value="PHPHLIPASEA1"/>
</dbReference>
<dbReference type="SUPFAM" id="SSF56931">
    <property type="entry name" value="Outer membrane phospholipase A (OMPLA)"/>
    <property type="match status" value="1"/>
</dbReference>
<comment type="similarity">
    <text evidence="3 20">Belongs to the phospholipase A1 family.</text>
</comment>
<keyword evidence="14 20" id="KW-0442">Lipid degradation</keyword>
<dbReference type="RefSeq" id="WP_049148951.1">
    <property type="nucleotide sequence ID" value="NZ_CP034662.1"/>
</dbReference>
<evidence type="ECO:0000256" key="5">
    <source>
        <dbReference type="ARBA" id="ARBA00013179"/>
    </source>
</evidence>
<dbReference type="PROSITE" id="PS51257">
    <property type="entry name" value="PROKAR_LIPOPROTEIN"/>
    <property type="match status" value="1"/>
</dbReference>
<organism evidence="22 23">
    <name type="scientific">Moraxella catarrhalis</name>
    <name type="common">Branhamella catarrhalis</name>
    <dbReference type="NCBI Taxonomy" id="480"/>
    <lineage>
        <taxon>Bacteria</taxon>
        <taxon>Pseudomonadati</taxon>
        <taxon>Pseudomonadota</taxon>
        <taxon>Gammaproteobacteria</taxon>
        <taxon>Moraxellales</taxon>
        <taxon>Moraxellaceae</taxon>
        <taxon>Moraxella</taxon>
    </lineage>
</organism>
<accession>A0A3S9QG33</accession>